<evidence type="ECO:0000313" key="2">
    <source>
        <dbReference type="Proteomes" id="UP000002432"/>
    </source>
</evidence>
<dbReference type="STRING" id="204669.Acid345_2009"/>
<accession>Q1IQ40</accession>
<name>Q1IQ40_KORVE</name>
<dbReference type="HOGENOM" id="CLU_2105774_0_0_0"/>
<dbReference type="InterPro" id="IPR036179">
    <property type="entry name" value="Ig-like_dom_sf"/>
</dbReference>
<gene>
    <name evidence="1" type="ordered locus">Acid345_2009</name>
</gene>
<reference evidence="1" key="1">
    <citation type="submission" date="2006-04" db="EMBL/GenBank/DDBJ databases">
        <title>Complete sequence of Candidatus Koribacter versatilis Ellin345.</title>
        <authorList>
            <consortium name="US DOE Joint Genome Institute"/>
            <person name="Copeland A."/>
            <person name="Lucas S."/>
            <person name="Lapidus A."/>
            <person name="Barry K."/>
            <person name="Detter J.C."/>
            <person name="Glavina del Rio T."/>
            <person name="Hammon N."/>
            <person name="Israni S."/>
            <person name="Dalin E."/>
            <person name="Tice H."/>
            <person name="Pitluck S."/>
            <person name="Brettin T."/>
            <person name="Bruce D."/>
            <person name="Han C."/>
            <person name="Tapia R."/>
            <person name="Kiss H."/>
            <person name="Gilna P."/>
            <person name="Schmutz J."/>
            <person name="Larimer F."/>
            <person name="Land M."/>
            <person name="Hauser L."/>
            <person name="Kyrpides N."/>
            <person name="Lykidis A."/>
            <person name="Kuske C."/>
            <person name="Janssen P.H."/>
            <person name="Richardson P."/>
        </authorList>
    </citation>
    <scope>NUCLEOTIDE SEQUENCE</scope>
    <source>
        <strain evidence="1">Ellin345</strain>
    </source>
</reference>
<dbReference type="InterPro" id="IPR013783">
    <property type="entry name" value="Ig-like_fold"/>
</dbReference>
<dbReference type="EMBL" id="CP000360">
    <property type="protein sequence ID" value="ABF41010.1"/>
    <property type="molecule type" value="Genomic_DNA"/>
</dbReference>
<dbReference type="AlphaFoldDB" id="Q1IQ40"/>
<proteinExistence type="predicted"/>
<dbReference type="Gene3D" id="2.60.40.10">
    <property type="entry name" value="Immunoglobulins"/>
    <property type="match status" value="1"/>
</dbReference>
<evidence type="ECO:0000313" key="1">
    <source>
        <dbReference type="EMBL" id="ABF41010.1"/>
    </source>
</evidence>
<reference evidence="1" key="2">
    <citation type="journal article" date="2009" name="Appl. Environ. Microbiol.">
        <title>Three genomes from the phylum Acidobacteria provide insight into the lifestyles of these microorganisms in soils.</title>
        <authorList>
            <person name="Ward N.L."/>
            <person name="Challacombe J.F."/>
            <person name="Janssen P.H."/>
            <person name="Henrissat B."/>
            <person name="Coutinho P.M."/>
            <person name="Wu M."/>
            <person name="Xie G."/>
            <person name="Haft D.H."/>
            <person name="Sait M."/>
            <person name="Badger J."/>
            <person name="Barabote R.D."/>
            <person name="Bradley B."/>
            <person name="Brettin T.S."/>
            <person name="Brinkac L.M."/>
            <person name="Bruce D."/>
            <person name="Creasy T."/>
            <person name="Daugherty S.C."/>
            <person name="Davidsen T.M."/>
            <person name="DeBoy R.T."/>
            <person name="Detter J.C."/>
            <person name="Dodson R.J."/>
            <person name="Durkin A.S."/>
            <person name="Ganapathy A."/>
            <person name="Gwinn-Giglio M."/>
            <person name="Han C.S."/>
            <person name="Khouri H."/>
            <person name="Kiss H."/>
            <person name="Kothari S.P."/>
            <person name="Madupu R."/>
            <person name="Nelson K.E."/>
            <person name="Nelson W.C."/>
            <person name="Paulsen I."/>
            <person name="Penn K."/>
            <person name="Ren Q."/>
            <person name="Rosovitz M.J."/>
            <person name="Selengut J.D."/>
            <person name="Shrivastava S."/>
            <person name="Sullivan S.A."/>
            <person name="Tapia R."/>
            <person name="Thompson L.S."/>
            <person name="Watkins K.L."/>
            <person name="Yang Q."/>
            <person name="Yu C."/>
            <person name="Zafar N."/>
            <person name="Zhou L."/>
            <person name="Kuske C.R."/>
        </authorList>
    </citation>
    <scope>NUCLEOTIDE SEQUENCE [LARGE SCALE GENOMIC DNA]</scope>
    <source>
        <strain evidence="1">Ellin345</strain>
    </source>
</reference>
<dbReference type="RefSeq" id="WP_011522811.1">
    <property type="nucleotide sequence ID" value="NC_008009.1"/>
</dbReference>
<protein>
    <submittedName>
        <fullName evidence="1">Uncharacterized protein</fullName>
    </submittedName>
</protein>
<dbReference type="OrthoDB" id="36485at57723"/>
<dbReference type="EnsemblBacteria" id="ABF41010">
    <property type="protein sequence ID" value="ABF41010"/>
    <property type="gene ID" value="Acid345_2009"/>
</dbReference>
<organism evidence="1 2">
    <name type="scientific">Koribacter versatilis (strain Ellin345)</name>
    <dbReference type="NCBI Taxonomy" id="204669"/>
    <lineage>
        <taxon>Bacteria</taxon>
        <taxon>Pseudomonadati</taxon>
        <taxon>Acidobacteriota</taxon>
        <taxon>Terriglobia</taxon>
        <taxon>Terriglobales</taxon>
        <taxon>Candidatus Korobacteraceae</taxon>
        <taxon>Candidatus Korobacter</taxon>
    </lineage>
</organism>
<dbReference type="SUPFAM" id="SSF48726">
    <property type="entry name" value="Immunoglobulin"/>
    <property type="match status" value="1"/>
</dbReference>
<dbReference type="KEGG" id="aba:Acid345_2009"/>
<sequence length="115" mass="12315">MAFLGYEMLQFKRAGKQVHGAEITVFPAMLKMHPGESHTLEASVVGIENVDVRWSVEEGPAGGSVISQPSSSHDGRMYATTKYTAPLKEGLYHVTATSAADGTRSSTATMVVTQK</sequence>
<dbReference type="Proteomes" id="UP000002432">
    <property type="component" value="Chromosome"/>
</dbReference>
<keyword evidence="2" id="KW-1185">Reference proteome</keyword>